<accession>A0ACA9SBX0</accession>
<feature type="non-terminal residue" evidence="1">
    <location>
        <position position="246"/>
    </location>
</feature>
<comment type="caution">
    <text evidence="1">The sequence shown here is derived from an EMBL/GenBank/DDBJ whole genome shotgun (WGS) entry which is preliminary data.</text>
</comment>
<protein>
    <submittedName>
        <fullName evidence="1">15095_t:CDS:1</fullName>
    </submittedName>
</protein>
<evidence type="ECO:0000313" key="1">
    <source>
        <dbReference type="EMBL" id="CAG8834996.1"/>
    </source>
</evidence>
<organism evidence="1 2">
    <name type="scientific">Racocetra persica</name>
    <dbReference type="NCBI Taxonomy" id="160502"/>
    <lineage>
        <taxon>Eukaryota</taxon>
        <taxon>Fungi</taxon>
        <taxon>Fungi incertae sedis</taxon>
        <taxon>Mucoromycota</taxon>
        <taxon>Glomeromycotina</taxon>
        <taxon>Glomeromycetes</taxon>
        <taxon>Diversisporales</taxon>
        <taxon>Gigasporaceae</taxon>
        <taxon>Racocetra</taxon>
    </lineage>
</organism>
<name>A0ACA9SBX0_9GLOM</name>
<evidence type="ECO:0000313" key="2">
    <source>
        <dbReference type="Proteomes" id="UP000789920"/>
    </source>
</evidence>
<reference evidence="1" key="1">
    <citation type="submission" date="2021-06" db="EMBL/GenBank/DDBJ databases">
        <authorList>
            <person name="Kallberg Y."/>
            <person name="Tangrot J."/>
            <person name="Rosling A."/>
        </authorList>
    </citation>
    <scope>NUCLEOTIDE SEQUENCE</scope>
    <source>
        <strain evidence="1">MA461A</strain>
    </source>
</reference>
<dbReference type="EMBL" id="CAJVQC010110734">
    <property type="protein sequence ID" value="CAG8834996.1"/>
    <property type="molecule type" value="Genomic_DNA"/>
</dbReference>
<dbReference type="Proteomes" id="UP000789920">
    <property type="component" value="Unassembled WGS sequence"/>
</dbReference>
<proteinExistence type="predicted"/>
<gene>
    <name evidence="1" type="ORF">RPERSI_LOCUS29387</name>
</gene>
<feature type="non-terminal residue" evidence="1">
    <location>
        <position position="1"/>
    </location>
</feature>
<keyword evidence="2" id="KW-1185">Reference proteome</keyword>
<sequence>KKVNIAELVKCMVKKQISEHGISGFKVYVLLEDNRDVKIKGFIHEDQTKCKGEEVNENDLLDGVVLDLDMKGKQADLAVRSELVDKFKLQNSNPINNKYKKLGKIAKEGTAVNAIIELVKEDYIIVSLPEQWNTIAFAAAKSYNNRTQPFMRYSFGQKVKVHIVHVPQLNKSTNNHSVIDRVLVAFQQASDQEKILVPNAKSIKDFSPSQKVKGIITAVEKYGVFIKINNSSVSGLCHISKLSEDF</sequence>